<name>A0A1M6LZV3_9ACTN</name>
<feature type="transmembrane region" description="Helical" evidence="8">
    <location>
        <begin position="184"/>
        <end position="203"/>
    </location>
</feature>
<evidence type="ECO:0000256" key="4">
    <source>
        <dbReference type="ARBA" id="ARBA00022692"/>
    </source>
</evidence>
<feature type="transmembrane region" description="Helical" evidence="8">
    <location>
        <begin position="21"/>
        <end position="39"/>
    </location>
</feature>
<dbReference type="GO" id="GO:0005886">
    <property type="term" value="C:plasma membrane"/>
    <property type="evidence" value="ECO:0007669"/>
    <property type="project" value="UniProtKB-SubCell"/>
</dbReference>
<evidence type="ECO:0000256" key="1">
    <source>
        <dbReference type="ARBA" id="ARBA00004651"/>
    </source>
</evidence>
<feature type="transmembrane region" description="Helical" evidence="8">
    <location>
        <begin position="342"/>
        <end position="360"/>
    </location>
</feature>
<gene>
    <name evidence="9" type="ORF">SAMN02745244_03208</name>
</gene>
<evidence type="ECO:0000313" key="9">
    <source>
        <dbReference type="EMBL" id="SHJ76756.1"/>
    </source>
</evidence>
<evidence type="ECO:0000256" key="5">
    <source>
        <dbReference type="ARBA" id="ARBA00022989"/>
    </source>
</evidence>
<keyword evidence="3 9" id="KW-0808">Transferase</keyword>
<dbReference type="InterPro" id="IPR018584">
    <property type="entry name" value="GT87"/>
</dbReference>
<feature type="transmembrane region" description="Helical" evidence="8">
    <location>
        <begin position="272"/>
        <end position="293"/>
    </location>
</feature>
<evidence type="ECO:0000256" key="8">
    <source>
        <dbReference type="SAM" id="Phobius"/>
    </source>
</evidence>
<dbReference type="OrthoDB" id="9774600at2"/>
<accession>A0A1M6LZV3</accession>
<feature type="transmembrane region" description="Helical" evidence="8">
    <location>
        <begin position="381"/>
        <end position="399"/>
    </location>
</feature>
<keyword evidence="9" id="KW-0328">Glycosyltransferase</keyword>
<evidence type="ECO:0000256" key="2">
    <source>
        <dbReference type="ARBA" id="ARBA00022475"/>
    </source>
</evidence>
<evidence type="ECO:0000313" key="10">
    <source>
        <dbReference type="Proteomes" id="UP000184512"/>
    </source>
</evidence>
<dbReference type="RefSeq" id="WP_073190199.1">
    <property type="nucleotide sequence ID" value="NZ_FQZG01000078.1"/>
</dbReference>
<dbReference type="EMBL" id="FQZG01000078">
    <property type="protein sequence ID" value="SHJ76756.1"/>
    <property type="molecule type" value="Genomic_DNA"/>
</dbReference>
<feature type="transmembrane region" description="Helical" evidence="8">
    <location>
        <begin position="300"/>
        <end position="322"/>
    </location>
</feature>
<dbReference type="AlphaFoldDB" id="A0A1M6LZV3"/>
<protein>
    <submittedName>
        <fullName evidence="9">Alpha-1,2-mannosyltransferase</fullName>
    </submittedName>
</protein>
<reference evidence="9 10" key="1">
    <citation type="submission" date="2016-11" db="EMBL/GenBank/DDBJ databases">
        <authorList>
            <person name="Jaros S."/>
            <person name="Januszkiewicz K."/>
            <person name="Wedrychowicz H."/>
        </authorList>
    </citation>
    <scope>NUCLEOTIDE SEQUENCE [LARGE SCALE GENOMIC DNA]</scope>
    <source>
        <strain evidence="9 10">DSM 12906</strain>
    </source>
</reference>
<comment type="similarity">
    <text evidence="7">Belongs to the glycosyltransferase 87 family.</text>
</comment>
<dbReference type="GO" id="GO:0016758">
    <property type="term" value="F:hexosyltransferase activity"/>
    <property type="evidence" value="ECO:0007669"/>
    <property type="project" value="InterPro"/>
</dbReference>
<keyword evidence="5 8" id="KW-1133">Transmembrane helix</keyword>
<sequence length="414" mass="45245">MTDVADSRLVRAYLAWRPARWVALALVVAGGLLLVLVQGKPPIAVVPFDLEIYRFGGQVLLQGGDIYGPLPDTTNGLNLPFTYPPLAAVLFAPLALLPLWLAHLLFTLTTYVGLAAVVALVLRAMSRLRGAELWWVAVAVIAPVLWLGPVRETVAYGQINVILMALVVVDLVGGRGRWWQGSLIGLAMAVKLTPAVFLAYFLVRRDWRQLAMGVASAIVFTGVGFLFTWNASIQYWTETITDPGRIGNLYYVSNQSLNGLLVRLGLSDGGGAIWFVLCAVVGLGLLVVMWRLFAIGQDVAAMLSMGVFALVASPVSWSHHWVWVAPALLLLTVWAYRANSPWIGGVAAIGALIFLSRLPWRMPREESLDLTWNWWQQIMGNSQLLWGIGFLIALAVVAWRPGVLDAEPRGSSVE</sequence>
<evidence type="ECO:0000256" key="6">
    <source>
        <dbReference type="ARBA" id="ARBA00023136"/>
    </source>
</evidence>
<feature type="transmembrane region" description="Helical" evidence="8">
    <location>
        <begin position="100"/>
        <end position="121"/>
    </location>
</feature>
<keyword evidence="4 8" id="KW-0812">Transmembrane</keyword>
<feature type="transmembrane region" description="Helical" evidence="8">
    <location>
        <begin position="209"/>
        <end position="229"/>
    </location>
</feature>
<evidence type="ECO:0000256" key="3">
    <source>
        <dbReference type="ARBA" id="ARBA00022679"/>
    </source>
</evidence>
<dbReference type="STRING" id="1123357.SAMN02745244_03208"/>
<keyword evidence="10" id="KW-1185">Reference proteome</keyword>
<keyword evidence="2" id="KW-1003">Cell membrane</keyword>
<feature type="transmembrane region" description="Helical" evidence="8">
    <location>
        <begin position="133"/>
        <end position="149"/>
    </location>
</feature>
<proteinExistence type="inferred from homology"/>
<evidence type="ECO:0000256" key="7">
    <source>
        <dbReference type="ARBA" id="ARBA00024033"/>
    </source>
</evidence>
<comment type="subcellular location">
    <subcellularLocation>
        <location evidence="1">Cell membrane</location>
        <topology evidence="1">Multi-pass membrane protein</topology>
    </subcellularLocation>
</comment>
<dbReference type="Pfam" id="PF09594">
    <property type="entry name" value="GT87"/>
    <property type="match status" value="1"/>
</dbReference>
<organism evidence="9 10">
    <name type="scientific">Tessaracoccus bendigoensis DSM 12906</name>
    <dbReference type="NCBI Taxonomy" id="1123357"/>
    <lineage>
        <taxon>Bacteria</taxon>
        <taxon>Bacillati</taxon>
        <taxon>Actinomycetota</taxon>
        <taxon>Actinomycetes</taxon>
        <taxon>Propionibacteriales</taxon>
        <taxon>Propionibacteriaceae</taxon>
        <taxon>Tessaracoccus</taxon>
    </lineage>
</organism>
<dbReference type="Proteomes" id="UP000184512">
    <property type="component" value="Unassembled WGS sequence"/>
</dbReference>
<keyword evidence="6 8" id="KW-0472">Membrane</keyword>